<evidence type="ECO:0000313" key="2">
    <source>
        <dbReference type="Proteomes" id="UP000256491"/>
    </source>
</evidence>
<comment type="caution">
    <text evidence="1">The sequence shown here is derived from an EMBL/GenBank/DDBJ whole genome shotgun (WGS) entry which is preliminary data.</text>
</comment>
<reference evidence="1 2" key="1">
    <citation type="journal article" date="2010" name="Syst. Appl. Microbiol.">
        <title>Four new species of Chryseobacterium from the rhizosphere of coastal sand dune plants, Chryseobacterium elymi sp. nov., Chryseobacterium hagamense sp. nov., Chryseobacterium lathyri sp. nov. and Chryseobacterium rhizosphaerae sp. nov.</title>
        <authorList>
            <person name="Cho S.H."/>
            <person name="Lee K.S."/>
            <person name="Shin D.S."/>
            <person name="Han J.H."/>
            <person name="Park K.S."/>
            <person name="Lee C.H."/>
            <person name="Park K.H."/>
            <person name="Kim S.B."/>
        </authorList>
    </citation>
    <scope>NUCLEOTIDE SEQUENCE [LARGE SCALE GENOMIC DNA]</scope>
    <source>
        <strain evidence="1 2">KCTC 22548</strain>
    </source>
</reference>
<accession>A0ABX9IDC0</accession>
<dbReference type="Proteomes" id="UP000256491">
    <property type="component" value="Unassembled WGS sequence"/>
</dbReference>
<protein>
    <submittedName>
        <fullName evidence="1">Uncharacterized protein</fullName>
    </submittedName>
</protein>
<gene>
    <name evidence="1" type="ORF">DRF57_23190</name>
</gene>
<name>A0ABX9IDC0_9FLAO</name>
<keyword evidence="2" id="KW-1185">Reference proteome</keyword>
<dbReference type="EMBL" id="QNUF01000058">
    <property type="protein sequence ID" value="REC69224.1"/>
    <property type="molecule type" value="Genomic_DNA"/>
</dbReference>
<proteinExistence type="predicted"/>
<sequence>MNLRYIALGLDYDYYSKMNNELRYEFQLHTRYISNYLSKEIRKHKFQTDGTFNMLSISLLPDKIKDTKIVALDVLETYLLFDKSKYEKIKGSDKCDYYLELFEEGFKKANKFKSVPVDVLLSLLKEFKKGGCRNEWLHKKKNFKNHNLQIILSCEFTTNYFQLIITINQISSKKEIVREIIMKTEPDEILFEKMFKDILIENDEIIVTDSSDGPRVIINIEDLYSNQFKYQILGDKEIKEILSYKL</sequence>
<organism evidence="1 2">
    <name type="scientific">Chryseobacterium rhizosphaerae</name>
    <dbReference type="NCBI Taxonomy" id="395937"/>
    <lineage>
        <taxon>Bacteria</taxon>
        <taxon>Pseudomonadati</taxon>
        <taxon>Bacteroidota</taxon>
        <taxon>Flavobacteriia</taxon>
        <taxon>Flavobacteriales</taxon>
        <taxon>Weeksellaceae</taxon>
        <taxon>Chryseobacterium group</taxon>
        <taxon>Chryseobacterium</taxon>
    </lineage>
</organism>
<evidence type="ECO:0000313" key="1">
    <source>
        <dbReference type="EMBL" id="REC69224.1"/>
    </source>
</evidence>
<dbReference type="RefSeq" id="WP_115921109.1">
    <property type="nucleotide sequence ID" value="NZ_BJYH01000074.1"/>
</dbReference>